<evidence type="ECO:0000313" key="2">
    <source>
        <dbReference type="EMBL" id="SDE69840.1"/>
    </source>
</evidence>
<keyword evidence="1" id="KW-0732">Signal</keyword>
<dbReference type="EMBL" id="FNAK01000009">
    <property type="protein sequence ID" value="SDE69840.1"/>
    <property type="molecule type" value="Genomic_DNA"/>
</dbReference>
<evidence type="ECO:0008006" key="4">
    <source>
        <dbReference type="Google" id="ProtNLM"/>
    </source>
</evidence>
<protein>
    <recommendedName>
        <fullName evidence="4">DUF3108 domain-containing protein</fullName>
    </recommendedName>
</protein>
<reference evidence="2 3" key="1">
    <citation type="submission" date="2016-10" db="EMBL/GenBank/DDBJ databases">
        <authorList>
            <person name="de Groot N.N."/>
        </authorList>
    </citation>
    <scope>NUCLEOTIDE SEQUENCE [LARGE SCALE GENOMIC DNA]</scope>
    <source>
        <strain evidence="2 3">CGMCC 1.9109</strain>
    </source>
</reference>
<dbReference type="AlphaFoldDB" id="A0A1G7F1L1"/>
<accession>A0A1G7F1L1</accession>
<name>A0A1G7F1L1_9PROT</name>
<evidence type="ECO:0000256" key="1">
    <source>
        <dbReference type="SAM" id="SignalP"/>
    </source>
</evidence>
<dbReference type="OrthoDB" id="7375395at2"/>
<proteinExistence type="predicted"/>
<gene>
    <name evidence="2" type="ORF">SAMN04488071_3580</name>
</gene>
<organism evidence="2 3">
    <name type="scientific">Kordiimonas lacus</name>
    <dbReference type="NCBI Taxonomy" id="637679"/>
    <lineage>
        <taxon>Bacteria</taxon>
        <taxon>Pseudomonadati</taxon>
        <taxon>Pseudomonadota</taxon>
        <taxon>Alphaproteobacteria</taxon>
        <taxon>Kordiimonadales</taxon>
        <taxon>Kordiimonadaceae</taxon>
        <taxon>Kordiimonas</taxon>
    </lineage>
</organism>
<feature type="chain" id="PRO_5010328664" description="DUF3108 domain-containing protein" evidence="1">
    <location>
        <begin position="22"/>
        <end position="292"/>
    </location>
</feature>
<dbReference type="RefSeq" id="WP_068303455.1">
    <property type="nucleotide sequence ID" value="NZ_FNAK01000009.1"/>
</dbReference>
<dbReference type="STRING" id="637679.GCA_001550055_01552"/>
<sequence>MRFLLSLAAFGLFGLTTPTFAAPERIEATYDLIWKGFHVSTAETVTELDEGRYFLGINIKTHGLLKMATGGHGTFEISGQLLPDGGVQPESLDADGYWDGDAFSQKLRYGADGQLAAFEATRPEDWLKENAREAVPEDMKTGPDPASLFVSLMQNPVNFSAEDMGQPIMLRSFDGEAVVDWQLGCASTPVMLSQSKHSSITGQAFECALRTTTVAGKLLKEEKPKKMVTRGPRGRRQTVDLDEVTPKVWLMAMGEGDRLMPVRAQVPSEKGLVGLYLSKLTMAGAERGTESR</sequence>
<keyword evidence="3" id="KW-1185">Reference proteome</keyword>
<evidence type="ECO:0000313" key="3">
    <source>
        <dbReference type="Proteomes" id="UP000183685"/>
    </source>
</evidence>
<feature type="signal peptide" evidence="1">
    <location>
        <begin position="1"/>
        <end position="21"/>
    </location>
</feature>
<dbReference type="Proteomes" id="UP000183685">
    <property type="component" value="Unassembled WGS sequence"/>
</dbReference>